<organism evidence="2">
    <name type="scientific">uncultured Caudovirales phage</name>
    <dbReference type="NCBI Taxonomy" id="2100421"/>
    <lineage>
        <taxon>Viruses</taxon>
        <taxon>Duplodnaviria</taxon>
        <taxon>Heunggongvirae</taxon>
        <taxon>Uroviricota</taxon>
        <taxon>Caudoviricetes</taxon>
        <taxon>Peduoviridae</taxon>
        <taxon>Maltschvirus</taxon>
        <taxon>Maltschvirus maltsch</taxon>
    </lineage>
</organism>
<accession>A0A6J5MVH6</accession>
<proteinExistence type="predicted"/>
<dbReference type="EMBL" id="LR796538">
    <property type="protein sequence ID" value="CAB4150342.1"/>
    <property type="molecule type" value="Genomic_DNA"/>
</dbReference>
<evidence type="ECO:0000313" key="2">
    <source>
        <dbReference type="EMBL" id="CAB4150342.1"/>
    </source>
</evidence>
<dbReference type="EMBL" id="LR796311">
    <property type="protein sequence ID" value="CAB4136359.1"/>
    <property type="molecule type" value="Genomic_DNA"/>
</dbReference>
<protein>
    <submittedName>
        <fullName evidence="2">Uncharacterized protein</fullName>
    </submittedName>
</protein>
<gene>
    <name evidence="1" type="ORF">UFOVP294_63</name>
    <name evidence="2" type="ORF">UFOVP566_22</name>
</gene>
<sequence>MPFALDGNPTDSEISEAVNYILANLSQSVNANASTGQITGPTGTITGYLYKYLAVKYADSFDGTLNFSNTPTGRSYYGIRNSNSSTESTNPVDYTWTQVTGGFGTTKFFYYLTTGGRQIQIAVATAVPNPGWVIDNGTSIDLDITNATNSVANFVVIRVPNNSAAPTDAECITAIGRTPISGDLCTVNYNNGIFSIVYKYTTGWAIFQKYITGDLIVANSIVANNIAANTITANEIAAATISANNMAANSITAANGAIANAAITNAKIGTAEVSTLSIAGNAVTVLAAAAGGASGTSITLSLTAGQPVLINTTVDGSTDVTAPPVRNSYISVSGVGLIRQVQVTNPYFSIGFRWAGIVGLALFTPSTTSSYTITVSADGPSTTTYITATNCKR</sequence>
<name>A0A6J5MVH6_9CAUD</name>
<evidence type="ECO:0000313" key="1">
    <source>
        <dbReference type="EMBL" id="CAB4136359.1"/>
    </source>
</evidence>
<reference evidence="2" key="1">
    <citation type="submission" date="2020-04" db="EMBL/GenBank/DDBJ databases">
        <authorList>
            <person name="Chiriac C."/>
            <person name="Salcher M."/>
            <person name="Ghai R."/>
            <person name="Kavagutti S V."/>
        </authorList>
    </citation>
    <scope>NUCLEOTIDE SEQUENCE</scope>
</reference>